<dbReference type="InterPro" id="IPR000531">
    <property type="entry name" value="Beta-barrel_TonB"/>
</dbReference>
<reference evidence="16 17" key="1">
    <citation type="submission" date="2017-07" db="EMBL/GenBank/DDBJ databases">
        <title>Elstera cyanobacteriorum sp. nov., a novel bacterium isolated from cyanobacterial aggregates in a eutrophic lake.</title>
        <authorList>
            <person name="Cai H."/>
        </authorList>
    </citation>
    <scope>NUCLEOTIDE SEQUENCE [LARGE SCALE GENOMIC DNA]</scope>
    <source>
        <strain evidence="16 17">TH019</strain>
    </source>
</reference>
<dbReference type="GO" id="GO:0009279">
    <property type="term" value="C:cell outer membrane"/>
    <property type="evidence" value="ECO:0007669"/>
    <property type="project" value="UniProtKB-SubCell"/>
</dbReference>
<keyword evidence="4 11" id="KW-1134">Transmembrane beta strand</keyword>
<feature type="chain" id="PRO_5012716560" description="TonB-dependent receptor" evidence="13">
    <location>
        <begin position="30"/>
        <end position="724"/>
    </location>
</feature>
<dbReference type="PROSITE" id="PS52016">
    <property type="entry name" value="TONB_DEPENDENT_REC_3"/>
    <property type="match status" value="1"/>
</dbReference>
<dbReference type="GO" id="GO:0015232">
    <property type="term" value="F:heme transmembrane transporter activity"/>
    <property type="evidence" value="ECO:0007669"/>
    <property type="project" value="InterPro"/>
</dbReference>
<evidence type="ECO:0000256" key="6">
    <source>
        <dbReference type="ARBA" id="ARBA00022729"/>
    </source>
</evidence>
<keyword evidence="3 11" id="KW-0813">Transport</keyword>
<comment type="caution">
    <text evidence="16">The sequence shown here is derived from an EMBL/GenBank/DDBJ whole genome shotgun (WGS) entry which is preliminary data.</text>
</comment>
<keyword evidence="17" id="KW-1185">Reference proteome</keyword>
<evidence type="ECO:0008006" key="18">
    <source>
        <dbReference type="Google" id="ProtNLM"/>
    </source>
</evidence>
<dbReference type="InterPro" id="IPR010949">
    <property type="entry name" value="TonB_Hb/transfer/lactofer_rcpt"/>
</dbReference>
<keyword evidence="7 12" id="KW-0798">TonB box</keyword>
<feature type="domain" description="TonB-dependent receptor plug" evidence="15">
    <location>
        <begin position="53"/>
        <end position="159"/>
    </location>
</feature>
<proteinExistence type="inferred from homology"/>
<dbReference type="InterPro" id="IPR036942">
    <property type="entry name" value="Beta-barrel_TonB_sf"/>
</dbReference>
<evidence type="ECO:0000259" key="14">
    <source>
        <dbReference type="Pfam" id="PF00593"/>
    </source>
</evidence>
<evidence type="ECO:0000256" key="2">
    <source>
        <dbReference type="ARBA" id="ARBA00009810"/>
    </source>
</evidence>
<evidence type="ECO:0000259" key="15">
    <source>
        <dbReference type="Pfam" id="PF07715"/>
    </source>
</evidence>
<dbReference type="Gene3D" id="2.170.130.10">
    <property type="entry name" value="TonB-dependent receptor, plug domain"/>
    <property type="match status" value="1"/>
</dbReference>
<sequence>MPILDRSRLRALSFSVALPALLLPGLAGAQTAPVTQLDAVSITGTRSEKPIGEETGTVTVIQEKDLQRRSVHRPQDAVRYEPGVNVGNQPTRAGQGAYTIRGIGGNRVRVQVDGVKLPDYPASNPAYTRDTVDFDSLKRLEILRGPGSALYGSDALGGVVSYVTKDPSDYLNEVGRDWYVGGRANYDSADKSFGEGATAAGRVGAVEGLLNYTRRDGHEVKNKGALKANPQDYSSDNLLGKLQVGPKDNRFRLTGEYLQRETDTNVVTDRSATVLDSKGEDLTRRFRISLDHTYARPLGFIDQIDWKAYYTRASREEVTKQQRLTSGVPAYRFSDLDFTQDIYGGEVQAKSSATWFGMKHAFTYGVSLDETKTERPRNRYERNLRTGAVTQSFSGGPGVPPELFPNKTFPDTKTVQAGAYVQDEITTGAWTILPAVRFDYYKLTPSPDQAYANTNYQNFVVREFSDTAVSPKLGATYKIDDRFTLFGQYAHGFRAPPYDDANIGFTNGPSRYEILPNANLKPEESDGVEAGLRGKFKDGSSFAVSGFYNAYTDFIESTMIGTRQGITQYQSRNVSKATIWGFEARGEYRFLPDWGLIGSLAYAHGTNDDTDRPLDNVAPLILRAGLTYDHPTQNWGASVTATHYAEKSRVSDPSYFKVPSATTLDLAGYWDVSEQIGFTAGVYNLFDKKYYNYLDVSGFQSNRADMERYTQPGRTFMVGLTARW</sequence>
<gene>
    <name evidence="16" type="ORF">CHR90_13075</name>
</gene>
<comment type="similarity">
    <text evidence="2 11 12">Belongs to the TonB-dependent receptor family.</text>
</comment>
<dbReference type="Proteomes" id="UP000216361">
    <property type="component" value="Unassembled WGS sequence"/>
</dbReference>
<keyword evidence="10 11" id="KW-0998">Cell outer membrane</keyword>
<dbReference type="RefSeq" id="WP_094409462.1">
    <property type="nucleotide sequence ID" value="NZ_BMJZ01000002.1"/>
</dbReference>
<keyword evidence="5 11" id="KW-0812">Transmembrane</keyword>
<dbReference type="CDD" id="cd01347">
    <property type="entry name" value="ligand_gated_channel"/>
    <property type="match status" value="1"/>
</dbReference>
<dbReference type="Pfam" id="PF00593">
    <property type="entry name" value="TonB_dep_Rec_b-barrel"/>
    <property type="match status" value="1"/>
</dbReference>
<name>A0A255XNR4_9PROT</name>
<comment type="subcellular location">
    <subcellularLocation>
        <location evidence="1 11">Cell outer membrane</location>
        <topology evidence="1 11">Multi-pass membrane protein</topology>
    </subcellularLocation>
</comment>
<feature type="domain" description="TonB-dependent receptor-like beta-barrel" evidence="14">
    <location>
        <begin position="242"/>
        <end position="685"/>
    </location>
</feature>
<evidence type="ECO:0000256" key="12">
    <source>
        <dbReference type="RuleBase" id="RU003357"/>
    </source>
</evidence>
<evidence type="ECO:0000256" key="10">
    <source>
        <dbReference type="ARBA" id="ARBA00023237"/>
    </source>
</evidence>
<evidence type="ECO:0000256" key="13">
    <source>
        <dbReference type="SAM" id="SignalP"/>
    </source>
</evidence>
<evidence type="ECO:0000256" key="5">
    <source>
        <dbReference type="ARBA" id="ARBA00022692"/>
    </source>
</evidence>
<keyword evidence="8 11" id="KW-0472">Membrane</keyword>
<dbReference type="NCBIfam" id="TIGR01786">
    <property type="entry name" value="TonB-hemlactrns"/>
    <property type="match status" value="1"/>
</dbReference>
<evidence type="ECO:0000313" key="17">
    <source>
        <dbReference type="Proteomes" id="UP000216361"/>
    </source>
</evidence>
<dbReference type="InterPro" id="IPR039426">
    <property type="entry name" value="TonB-dep_rcpt-like"/>
</dbReference>
<evidence type="ECO:0000256" key="7">
    <source>
        <dbReference type="ARBA" id="ARBA00023077"/>
    </source>
</evidence>
<evidence type="ECO:0000256" key="3">
    <source>
        <dbReference type="ARBA" id="ARBA00022448"/>
    </source>
</evidence>
<accession>A0A255XNR4</accession>
<evidence type="ECO:0000313" key="16">
    <source>
        <dbReference type="EMBL" id="OYQ17900.1"/>
    </source>
</evidence>
<dbReference type="PANTHER" id="PTHR30069">
    <property type="entry name" value="TONB-DEPENDENT OUTER MEMBRANE RECEPTOR"/>
    <property type="match status" value="1"/>
</dbReference>
<keyword evidence="6 13" id="KW-0732">Signal</keyword>
<protein>
    <recommendedName>
        <fullName evidence="18">TonB-dependent receptor</fullName>
    </recommendedName>
</protein>
<evidence type="ECO:0000256" key="8">
    <source>
        <dbReference type="ARBA" id="ARBA00023136"/>
    </source>
</evidence>
<dbReference type="InterPro" id="IPR012910">
    <property type="entry name" value="Plug_dom"/>
</dbReference>
<dbReference type="Pfam" id="PF07715">
    <property type="entry name" value="Plug"/>
    <property type="match status" value="1"/>
</dbReference>
<evidence type="ECO:0000256" key="9">
    <source>
        <dbReference type="ARBA" id="ARBA00023170"/>
    </source>
</evidence>
<dbReference type="Gene3D" id="2.40.170.20">
    <property type="entry name" value="TonB-dependent receptor, beta-barrel domain"/>
    <property type="match status" value="1"/>
</dbReference>
<dbReference type="AlphaFoldDB" id="A0A255XNR4"/>
<dbReference type="GO" id="GO:0015344">
    <property type="term" value="F:siderophore uptake transmembrane transporter activity"/>
    <property type="evidence" value="ECO:0007669"/>
    <property type="project" value="TreeGrafter"/>
</dbReference>
<dbReference type="GO" id="GO:0044718">
    <property type="term" value="P:siderophore transmembrane transport"/>
    <property type="evidence" value="ECO:0007669"/>
    <property type="project" value="TreeGrafter"/>
</dbReference>
<dbReference type="InterPro" id="IPR037066">
    <property type="entry name" value="Plug_dom_sf"/>
</dbReference>
<evidence type="ECO:0000256" key="11">
    <source>
        <dbReference type="PROSITE-ProRule" id="PRU01360"/>
    </source>
</evidence>
<dbReference type="InterPro" id="IPR011276">
    <property type="entry name" value="TonB_haem/Hb_rcpt"/>
</dbReference>
<dbReference type="NCBIfam" id="TIGR01785">
    <property type="entry name" value="TonB-hemin"/>
    <property type="match status" value="1"/>
</dbReference>
<dbReference type="SUPFAM" id="SSF56935">
    <property type="entry name" value="Porins"/>
    <property type="match status" value="1"/>
</dbReference>
<organism evidence="16 17">
    <name type="scientific">Elstera cyanobacteriorum</name>
    <dbReference type="NCBI Taxonomy" id="2022747"/>
    <lineage>
        <taxon>Bacteria</taxon>
        <taxon>Pseudomonadati</taxon>
        <taxon>Pseudomonadota</taxon>
        <taxon>Alphaproteobacteria</taxon>
        <taxon>Rhodospirillales</taxon>
        <taxon>Rhodospirillaceae</taxon>
        <taxon>Elstera</taxon>
    </lineage>
</organism>
<keyword evidence="9" id="KW-0675">Receptor</keyword>
<dbReference type="PANTHER" id="PTHR30069:SF29">
    <property type="entry name" value="HEMOGLOBIN AND HEMOGLOBIN-HAPTOGLOBIN-BINDING PROTEIN 1-RELATED"/>
    <property type="match status" value="1"/>
</dbReference>
<feature type="signal peptide" evidence="13">
    <location>
        <begin position="1"/>
        <end position="29"/>
    </location>
</feature>
<evidence type="ECO:0000256" key="4">
    <source>
        <dbReference type="ARBA" id="ARBA00022452"/>
    </source>
</evidence>
<dbReference type="EMBL" id="NOXS01000033">
    <property type="protein sequence ID" value="OYQ17900.1"/>
    <property type="molecule type" value="Genomic_DNA"/>
</dbReference>
<dbReference type="OrthoDB" id="9760333at2"/>
<evidence type="ECO:0000256" key="1">
    <source>
        <dbReference type="ARBA" id="ARBA00004571"/>
    </source>
</evidence>